<evidence type="ECO:0000313" key="2">
    <source>
        <dbReference type="EMBL" id="NJC25643.1"/>
    </source>
</evidence>
<gene>
    <name evidence="2" type="ORF">GGR27_001142</name>
</gene>
<accession>A0ABX0X8R0</accession>
<dbReference type="InterPro" id="IPR043504">
    <property type="entry name" value="Peptidase_S1_PA_chymotrypsin"/>
</dbReference>
<dbReference type="Gene3D" id="2.40.10.10">
    <property type="entry name" value="Trypsin-like serine proteases"/>
    <property type="match status" value="2"/>
</dbReference>
<name>A0ABX0X8R0_9BACT</name>
<keyword evidence="1" id="KW-0732">Signal</keyword>
<dbReference type="PANTHER" id="PTHR36234:SF5">
    <property type="entry name" value="LYSYL ENDOPEPTIDASE"/>
    <property type="match status" value="1"/>
</dbReference>
<dbReference type="PANTHER" id="PTHR36234">
    <property type="entry name" value="LYSYL ENDOPEPTIDASE"/>
    <property type="match status" value="1"/>
</dbReference>
<evidence type="ECO:0000313" key="3">
    <source>
        <dbReference type="Proteomes" id="UP000770785"/>
    </source>
</evidence>
<evidence type="ECO:0008006" key="4">
    <source>
        <dbReference type="Google" id="ProtNLM"/>
    </source>
</evidence>
<proteinExistence type="predicted"/>
<evidence type="ECO:0000256" key="1">
    <source>
        <dbReference type="SAM" id="SignalP"/>
    </source>
</evidence>
<feature type="chain" id="PRO_5046757210" description="Trypsin-like serine protease" evidence="1">
    <location>
        <begin position="20"/>
        <end position="512"/>
    </location>
</feature>
<dbReference type="SUPFAM" id="SSF50494">
    <property type="entry name" value="Trypsin-like serine proteases"/>
    <property type="match status" value="1"/>
</dbReference>
<reference evidence="2 3" key="1">
    <citation type="submission" date="2020-03" db="EMBL/GenBank/DDBJ databases">
        <title>Genomic Encyclopedia of Type Strains, Phase IV (KMG-IV): sequencing the most valuable type-strain genomes for metagenomic binning, comparative biology and taxonomic classification.</title>
        <authorList>
            <person name="Goeker M."/>
        </authorList>
    </citation>
    <scope>NUCLEOTIDE SEQUENCE [LARGE SCALE GENOMIC DNA]</scope>
    <source>
        <strain evidence="2 3">DSM 105096</strain>
    </source>
</reference>
<dbReference type="RefSeq" id="WP_168036435.1">
    <property type="nucleotide sequence ID" value="NZ_JAATJH010000002.1"/>
</dbReference>
<feature type="signal peptide" evidence="1">
    <location>
        <begin position="1"/>
        <end position="19"/>
    </location>
</feature>
<dbReference type="InterPro" id="IPR009003">
    <property type="entry name" value="Peptidase_S1_PA"/>
</dbReference>
<protein>
    <recommendedName>
        <fullName evidence="4">Trypsin-like serine protease</fullName>
    </recommendedName>
</protein>
<dbReference type="Proteomes" id="UP000770785">
    <property type="component" value="Unassembled WGS sequence"/>
</dbReference>
<keyword evidence="3" id="KW-1185">Reference proteome</keyword>
<dbReference type="EMBL" id="JAATJH010000002">
    <property type="protein sequence ID" value="NJC25643.1"/>
    <property type="molecule type" value="Genomic_DNA"/>
</dbReference>
<sequence>MYKYILAVYLVVLSIHLRAQVATTSFSESAQLEAQPYWNDPANGPKIDLQLPKDFQGRTKAAQAGSAEEIAYRVFRTIDYSDGLETVANGLVTWQLTVSAKQAMTLSFRFSEISLPERGELYLYSPESFMSVGPITRSNVVDETLNTDYINGSTVTLVARWPEVEKAPTLVIDSYMLGVRALAARSDAAFGSSLSCNINASCPSPSPIPDLDLQIESVCKILIGSGACTGALINNACNDYTPYVLTAEHCFLSTAELTNAIFRFNYESAVCVDSDGDSQGVEPDISRWVSYSGGTEISSWDRFTGSDFTLLELRQQLREPFAFSGWDRRNLQPANSTFIHHPRGDVKKVTFESDQTTPDGNFFDFVLTPGTGGDRGSLEGASSGAPHYNPQGRIVGWISSGWPHSVPCDATSSVNSNGRLFSSWLGGGTAATRLRDALGAGRDPNFMTALESANMNGIKNVCNSTQRFTLVNRPPNSLITWTVSPRNLATITENTANFVDLSPVPGRGGKLP</sequence>
<organism evidence="2 3">
    <name type="scientific">Neolewinella antarctica</name>
    <dbReference type="NCBI Taxonomy" id="442734"/>
    <lineage>
        <taxon>Bacteria</taxon>
        <taxon>Pseudomonadati</taxon>
        <taxon>Bacteroidota</taxon>
        <taxon>Saprospiria</taxon>
        <taxon>Saprospirales</taxon>
        <taxon>Lewinellaceae</taxon>
        <taxon>Neolewinella</taxon>
    </lineage>
</organism>
<comment type="caution">
    <text evidence="2">The sequence shown here is derived from an EMBL/GenBank/DDBJ whole genome shotgun (WGS) entry which is preliminary data.</text>
</comment>